<dbReference type="InterPro" id="IPR012677">
    <property type="entry name" value="Nucleotide-bd_a/b_plait_sf"/>
</dbReference>
<reference evidence="4" key="1">
    <citation type="submission" date="2024-04" db="EMBL/GenBank/DDBJ databases">
        <title>Salinicola lusitanus LLJ914,a marine bacterium isolated from the Okinawa Trough.</title>
        <authorList>
            <person name="Li J."/>
        </authorList>
    </citation>
    <scope>NUCLEOTIDE SEQUENCE [LARGE SCALE GENOMIC DNA]</scope>
</reference>
<dbReference type="GO" id="GO:0009897">
    <property type="term" value="C:external side of plasma membrane"/>
    <property type="evidence" value="ECO:0007669"/>
    <property type="project" value="InterPro"/>
</dbReference>
<dbReference type="PROSITE" id="PS50102">
    <property type="entry name" value="RRM"/>
    <property type="match status" value="1"/>
</dbReference>
<evidence type="ECO:0000259" key="2">
    <source>
        <dbReference type="PROSITE" id="PS50102"/>
    </source>
</evidence>
<dbReference type="GO" id="GO:0007624">
    <property type="term" value="P:ultradian rhythm"/>
    <property type="evidence" value="ECO:0007669"/>
    <property type="project" value="InterPro"/>
</dbReference>
<dbReference type="AlphaFoldDB" id="A0AAW0PGG9"/>
<dbReference type="InterPro" id="IPR000504">
    <property type="entry name" value="RRM_dom"/>
</dbReference>
<dbReference type="SMART" id="SM00360">
    <property type="entry name" value="RRM"/>
    <property type="match status" value="1"/>
</dbReference>
<dbReference type="InterPro" id="IPR035979">
    <property type="entry name" value="RBD_domain_sf"/>
</dbReference>
<dbReference type="Gene3D" id="3.30.70.330">
    <property type="match status" value="1"/>
</dbReference>
<accession>A0AAW0PGG9</accession>
<dbReference type="EMBL" id="JBBPFD010000006">
    <property type="protein sequence ID" value="KAK7922014.1"/>
    <property type="molecule type" value="Genomic_DNA"/>
</dbReference>
<gene>
    <name evidence="3" type="ORF">WMY93_008916</name>
</gene>
<dbReference type="PANTHER" id="PTHR16001">
    <property type="entry name" value="ECTO-NOX DISULFIDE-THIOL EXCHANGER"/>
    <property type="match status" value="1"/>
</dbReference>
<protein>
    <recommendedName>
        <fullName evidence="2">RRM domain-containing protein</fullName>
    </recommendedName>
</protein>
<name>A0AAW0PGG9_9GOBI</name>
<dbReference type="GO" id="GO:0003723">
    <property type="term" value="F:RNA binding"/>
    <property type="evidence" value="ECO:0007669"/>
    <property type="project" value="UniProtKB-UniRule"/>
</dbReference>
<evidence type="ECO:0000313" key="3">
    <source>
        <dbReference type="EMBL" id="KAK7922014.1"/>
    </source>
</evidence>
<dbReference type="Pfam" id="PF00076">
    <property type="entry name" value="RRM_1"/>
    <property type="match status" value="1"/>
</dbReference>
<keyword evidence="4" id="KW-1185">Reference proteome</keyword>
<dbReference type="GO" id="GO:0016491">
    <property type="term" value="F:oxidoreductase activity"/>
    <property type="evidence" value="ECO:0007669"/>
    <property type="project" value="InterPro"/>
</dbReference>
<dbReference type="PANTHER" id="PTHR16001:SF4">
    <property type="entry name" value="ECTO-NOX DISULFIDE-THIOL EXCHANGER 1-LIKE PROTEIN"/>
    <property type="match status" value="1"/>
</dbReference>
<feature type="domain" description="RRM" evidence="2">
    <location>
        <begin position="190"/>
        <end position="255"/>
    </location>
</feature>
<organism evidence="3 4">
    <name type="scientific">Mugilogobius chulae</name>
    <name type="common">yellowstripe goby</name>
    <dbReference type="NCBI Taxonomy" id="88201"/>
    <lineage>
        <taxon>Eukaryota</taxon>
        <taxon>Metazoa</taxon>
        <taxon>Chordata</taxon>
        <taxon>Craniata</taxon>
        <taxon>Vertebrata</taxon>
        <taxon>Euteleostomi</taxon>
        <taxon>Actinopterygii</taxon>
        <taxon>Neopterygii</taxon>
        <taxon>Teleostei</taxon>
        <taxon>Neoteleostei</taxon>
        <taxon>Acanthomorphata</taxon>
        <taxon>Gobiaria</taxon>
        <taxon>Gobiiformes</taxon>
        <taxon>Gobioidei</taxon>
        <taxon>Gobiidae</taxon>
        <taxon>Gobionellinae</taxon>
        <taxon>Mugilogobius</taxon>
    </lineage>
</organism>
<sequence>MSSVKPELSHTCSYSGDSFLRSGSVNKVVFSSLHVHILLYHRHTALELATLRSNSIIPSAPEREKQLVVQTQEETQTVSCVQASYSEVIHKMDSSSMPMPMSDPSAWATAMNNLGMSPLGLGSQTLVPDFEPNVGLMPEFGPMNPLMPGLGLVPDVPVIKEIIHCKSCTLFPPNPNLPPPATRERPPGCKTVFVGGLPENSTEQTIEEIFGPCGAIIAIRKSKKNFCHIRFAEEFTVDKALFLSGYRIRLGPAQTRRTAGVSMWTSLKPEMTFTSGNVTSAC</sequence>
<evidence type="ECO:0000256" key="1">
    <source>
        <dbReference type="PROSITE-ProRule" id="PRU00176"/>
    </source>
</evidence>
<dbReference type="SUPFAM" id="SSF54928">
    <property type="entry name" value="RNA-binding domain, RBD"/>
    <property type="match status" value="1"/>
</dbReference>
<proteinExistence type="predicted"/>
<comment type="caution">
    <text evidence="3">The sequence shown here is derived from an EMBL/GenBank/DDBJ whole genome shotgun (WGS) entry which is preliminary data.</text>
</comment>
<dbReference type="InterPro" id="IPR038876">
    <property type="entry name" value="ENOX"/>
</dbReference>
<evidence type="ECO:0000313" key="4">
    <source>
        <dbReference type="Proteomes" id="UP001460270"/>
    </source>
</evidence>
<keyword evidence="1" id="KW-0694">RNA-binding</keyword>
<dbReference type="Proteomes" id="UP001460270">
    <property type="component" value="Unassembled WGS sequence"/>
</dbReference>